<evidence type="ECO:0000259" key="8">
    <source>
        <dbReference type="Pfam" id="PF04116"/>
    </source>
</evidence>
<evidence type="ECO:0000313" key="9">
    <source>
        <dbReference type="EMBL" id="MEW9572030.1"/>
    </source>
</evidence>
<keyword evidence="2 7" id="KW-0812">Transmembrane</keyword>
<feature type="transmembrane region" description="Helical" evidence="7">
    <location>
        <begin position="72"/>
        <end position="93"/>
    </location>
</feature>
<dbReference type="Pfam" id="PF04116">
    <property type="entry name" value="FA_hydroxylase"/>
    <property type="match status" value="1"/>
</dbReference>
<keyword evidence="3 7" id="KW-1133">Transmembrane helix</keyword>
<dbReference type="InterPro" id="IPR006694">
    <property type="entry name" value="Fatty_acid_hydroxylase"/>
</dbReference>
<dbReference type="PANTHER" id="PTHR21624:SF1">
    <property type="entry name" value="ALKYLGLYCEROL MONOOXYGENASE"/>
    <property type="match status" value="1"/>
</dbReference>
<protein>
    <submittedName>
        <fullName evidence="9">Sterol desaturase family protein</fullName>
        <ecNumber evidence="9">1.-.-.-</ecNumber>
    </submittedName>
</protein>
<sequence length="315" mass="36202">MKLPEALVNFFGLGGIETLTSTHHLTLASFRSIQGIEAVVSPIFPAILMCEIAFLVWAYHRSPRRLYGVYKIPVLIYAFNWIIGLLVNIHVFLWTQRHFAAFAPFTATLRVGWFFYAYVVWELSHFVYHWTCHKVRLLWVLHSPHHAPTHMNLGVIFAAFFLQGTYANFVRTAICSILGVPVELLLLCMVIDACWGSLIHFSEELWPSGKTGCFLDTLLLMPSDHRVHHSSNPEYIDTNYCNTLPIWDKLFGTLRRETPGIRPRYGLSRPQKPNHFTDTYFGEIGLLWHDIRNADSWKKRALLVVMPPGWGSPGH</sequence>
<evidence type="ECO:0000256" key="2">
    <source>
        <dbReference type="ARBA" id="ARBA00022692"/>
    </source>
</evidence>
<comment type="subcellular location">
    <subcellularLocation>
        <location evidence="1">Endomembrane system</location>
        <topology evidence="1">Multi-pass membrane protein</topology>
    </subcellularLocation>
</comment>
<feature type="domain" description="Fatty acid hydroxylase" evidence="8">
    <location>
        <begin position="115"/>
        <end position="253"/>
    </location>
</feature>
<dbReference type="GO" id="GO:0016491">
    <property type="term" value="F:oxidoreductase activity"/>
    <property type="evidence" value="ECO:0007669"/>
    <property type="project" value="UniProtKB-KW"/>
</dbReference>
<reference evidence="9 10" key="1">
    <citation type="submission" date="2024-06" db="EMBL/GenBank/DDBJ databases">
        <authorList>
            <person name="Woo H."/>
        </authorList>
    </citation>
    <scope>NUCLEOTIDE SEQUENCE [LARGE SCALE GENOMIC DNA]</scope>
    <source>
        <strain evidence="9 10">Si-c</strain>
    </source>
</reference>
<proteinExistence type="predicted"/>
<feature type="transmembrane region" description="Helical" evidence="7">
    <location>
        <begin position="151"/>
        <end position="170"/>
    </location>
</feature>
<evidence type="ECO:0000313" key="10">
    <source>
        <dbReference type="Proteomes" id="UP001556220"/>
    </source>
</evidence>
<feature type="transmembrane region" description="Helical" evidence="7">
    <location>
        <begin position="39"/>
        <end position="60"/>
    </location>
</feature>
<dbReference type="Proteomes" id="UP001556220">
    <property type="component" value="Unassembled WGS sequence"/>
</dbReference>
<evidence type="ECO:0000256" key="5">
    <source>
        <dbReference type="ARBA" id="ARBA00023098"/>
    </source>
</evidence>
<evidence type="ECO:0000256" key="3">
    <source>
        <dbReference type="ARBA" id="ARBA00022989"/>
    </source>
</evidence>
<evidence type="ECO:0000256" key="1">
    <source>
        <dbReference type="ARBA" id="ARBA00004127"/>
    </source>
</evidence>
<dbReference type="EC" id="1.-.-.-" evidence="9"/>
<dbReference type="PANTHER" id="PTHR21624">
    <property type="entry name" value="STEROL DESATURASE-RELATED PROTEIN"/>
    <property type="match status" value="1"/>
</dbReference>
<dbReference type="RefSeq" id="WP_367854091.1">
    <property type="nucleotide sequence ID" value="NZ_JBFOHK010000002.1"/>
</dbReference>
<evidence type="ECO:0000256" key="7">
    <source>
        <dbReference type="SAM" id="Phobius"/>
    </source>
</evidence>
<comment type="caution">
    <text evidence="9">The sequence shown here is derived from an EMBL/GenBank/DDBJ whole genome shotgun (WGS) entry which is preliminary data.</text>
</comment>
<dbReference type="InterPro" id="IPR051689">
    <property type="entry name" value="Sterol_desaturase/TMEM195"/>
</dbReference>
<gene>
    <name evidence="9" type="ORF">ABQJ54_09705</name>
</gene>
<keyword evidence="10" id="KW-1185">Reference proteome</keyword>
<keyword evidence="5" id="KW-0443">Lipid metabolism</keyword>
<feature type="transmembrane region" description="Helical" evidence="7">
    <location>
        <begin position="176"/>
        <end position="201"/>
    </location>
</feature>
<keyword evidence="4 9" id="KW-0560">Oxidoreductase</keyword>
<accession>A0ABV3QDW6</accession>
<dbReference type="EMBL" id="JBFOHK010000002">
    <property type="protein sequence ID" value="MEW9572030.1"/>
    <property type="molecule type" value="Genomic_DNA"/>
</dbReference>
<organism evidence="9 10">
    <name type="scientific">Rhodanobacter lycopersici</name>
    <dbReference type="NCBI Taxonomy" id="3162487"/>
    <lineage>
        <taxon>Bacteria</taxon>
        <taxon>Pseudomonadati</taxon>
        <taxon>Pseudomonadota</taxon>
        <taxon>Gammaproteobacteria</taxon>
        <taxon>Lysobacterales</taxon>
        <taxon>Rhodanobacteraceae</taxon>
        <taxon>Rhodanobacter</taxon>
    </lineage>
</organism>
<keyword evidence="6 7" id="KW-0472">Membrane</keyword>
<name>A0ABV3QDW6_9GAMM</name>
<evidence type="ECO:0000256" key="4">
    <source>
        <dbReference type="ARBA" id="ARBA00023002"/>
    </source>
</evidence>
<evidence type="ECO:0000256" key="6">
    <source>
        <dbReference type="ARBA" id="ARBA00023136"/>
    </source>
</evidence>